<dbReference type="SUPFAM" id="SSF56112">
    <property type="entry name" value="Protein kinase-like (PK-like)"/>
    <property type="match status" value="1"/>
</dbReference>
<organism evidence="8 9">
    <name type="scientific">Durusdinium trenchii</name>
    <dbReference type="NCBI Taxonomy" id="1381693"/>
    <lineage>
        <taxon>Eukaryota</taxon>
        <taxon>Sar</taxon>
        <taxon>Alveolata</taxon>
        <taxon>Dinophyceae</taxon>
        <taxon>Suessiales</taxon>
        <taxon>Symbiodiniaceae</taxon>
        <taxon>Durusdinium</taxon>
    </lineage>
</organism>
<accession>A0ABP0PCN9</accession>
<evidence type="ECO:0000256" key="2">
    <source>
        <dbReference type="ARBA" id="ARBA00022679"/>
    </source>
</evidence>
<keyword evidence="5" id="KW-0067">ATP-binding</keyword>
<sequence length="624" mass="69720">MASSMESSVDSMVDFIQSQHGQLRQQQRRISSADLKAALQYGRRSETITPYGPNKGLLRLKFEYRGMTHITDIDGRQITCWAKGLALKRVETSQIHRETMTHWRDHRQFLKENPRSISNHTIFIIDQSGSMKMSDVPGARNRSVAVFTEILLNLMETIVKPQACGGHDAITIMDMRDSTTILLDKEPYDLLTYNKIIDLLQSIEHSQPKGQGNFIPAFEKAHAVVSSCLTHNSCNVNVVFLTDGRPSDQKRRLQFGLGDGLAQSTWVLEQVRSLVKAIARKLQDRGSFTFVAFGAASSGKRSLEFLQHLAEAAKLEGCPSKAIDSETSTAALGSVLTTISTLATAHCTSLTPGQSLYPKRLLAIDDGLPLGQMVDCFVYKWEPRSQPEPHGTQSRKEVNWKELEECLVEPLLDPKIMFVKFNNNNGHVGGAIVADNAEADIMRWLASDQYPGKTDGLGAIVEDEDDDEEDVQEDPKVQEAGKISERYSWPKPTHKEIGDLKMLEQQPGEVAQAFSHYSCYFYTKRQLLLVDLQGKVLPTGQRQVIKLTDPAIHTFDEVRRRQYGITDKGQEGIKRFFKHHQCNALCKALGVPSALEQKSYHTGLDNLMAYKGSRAAKGSGKSRV</sequence>
<name>A0ABP0PCN9_9DINO</name>
<dbReference type="InterPro" id="IPR011009">
    <property type="entry name" value="Kinase-like_dom_sf"/>
</dbReference>
<feature type="domain" description="VWFA" evidence="6">
    <location>
        <begin position="120"/>
        <end position="339"/>
    </location>
</feature>
<evidence type="ECO:0000313" key="8">
    <source>
        <dbReference type="EMBL" id="CAK9072455.1"/>
    </source>
</evidence>
<dbReference type="EMBL" id="CAXAMN010022751">
    <property type="protein sequence ID" value="CAK9072455.1"/>
    <property type="molecule type" value="Genomic_DNA"/>
</dbReference>
<keyword evidence="1" id="KW-0723">Serine/threonine-protein kinase</keyword>
<dbReference type="SUPFAM" id="SSF53300">
    <property type="entry name" value="vWA-like"/>
    <property type="match status" value="1"/>
</dbReference>
<evidence type="ECO:0000256" key="1">
    <source>
        <dbReference type="ARBA" id="ARBA00022527"/>
    </source>
</evidence>
<evidence type="ECO:0000256" key="3">
    <source>
        <dbReference type="ARBA" id="ARBA00022741"/>
    </source>
</evidence>
<dbReference type="InterPro" id="IPR002035">
    <property type="entry name" value="VWF_A"/>
</dbReference>
<dbReference type="CDD" id="cd04515">
    <property type="entry name" value="Alpha_kinase"/>
    <property type="match status" value="1"/>
</dbReference>
<dbReference type="Proteomes" id="UP001642484">
    <property type="component" value="Unassembled WGS sequence"/>
</dbReference>
<evidence type="ECO:0000256" key="5">
    <source>
        <dbReference type="ARBA" id="ARBA00022840"/>
    </source>
</evidence>
<keyword evidence="4" id="KW-0418">Kinase</keyword>
<evidence type="ECO:0008006" key="10">
    <source>
        <dbReference type="Google" id="ProtNLM"/>
    </source>
</evidence>
<dbReference type="PROSITE" id="PS50234">
    <property type="entry name" value="VWFA"/>
    <property type="match status" value="1"/>
</dbReference>
<evidence type="ECO:0000256" key="4">
    <source>
        <dbReference type="ARBA" id="ARBA00022777"/>
    </source>
</evidence>
<keyword evidence="3" id="KW-0547">Nucleotide-binding</keyword>
<keyword evidence="2" id="KW-0808">Transferase</keyword>
<dbReference type="PANTHER" id="PTHR45992">
    <property type="entry name" value="EUKARYOTIC ELONGATION FACTOR 2 KINASE-RELATED"/>
    <property type="match status" value="1"/>
</dbReference>
<protein>
    <recommendedName>
        <fullName evidence="10">Alpha-type protein kinase domain-containing protein</fullName>
    </recommendedName>
</protein>
<comment type="caution">
    <text evidence="8">The sequence shown here is derived from an EMBL/GenBank/DDBJ whole genome shotgun (WGS) entry which is preliminary data.</text>
</comment>
<dbReference type="SMART" id="SM00811">
    <property type="entry name" value="Alpha_kinase"/>
    <property type="match status" value="1"/>
</dbReference>
<keyword evidence="9" id="KW-1185">Reference proteome</keyword>
<dbReference type="Gene3D" id="3.20.200.10">
    <property type="entry name" value="MHCK/EF2 kinase"/>
    <property type="match status" value="1"/>
</dbReference>
<proteinExistence type="predicted"/>
<dbReference type="Pfam" id="PF02816">
    <property type="entry name" value="Alpha_kinase"/>
    <property type="match status" value="1"/>
</dbReference>
<reference evidence="8 9" key="1">
    <citation type="submission" date="2024-02" db="EMBL/GenBank/DDBJ databases">
        <authorList>
            <person name="Chen Y."/>
            <person name="Shah S."/>
            <person name="Dougan E. K."/>
            <person name="Thang M."/>
            <person name="Chan C."/>
        </authorList>
    </citation>
    <scope>NUCLEOTIDE SEQUENCE [LARGE SCALE GENOMIC DNA]</scope>
</reference>
<evidence type="ECO:0000259" key="6">
    <source>
        <dbReference type="PROSITE" id="PS50234"/>
    </source>
</evidence>
<gene>
    <name evidence="8" type="ORF">CCMP2556_LOCUS35653</name>
</gene>
<dbReference type="InterPro" id="IPR036465">
    <property type="entry name" value="vWFA_dom_sf"/>
</dbReference>
<dbReference type="PANTHER" id="PTHR45992:SF11">
    <property type="entry name" value="ALPHA-TYPE PROTEIN KINASE DOMAIN-CONTAINING PROTEIN"/>
    <property type="match status" value="1"/>
</dbReference>
<dbReference type="SMART" id="SM00327">
    <property type="entry name" value="VWA"/>
    <property type="match status" value="1"/>
</dbReference>
<dbReference type="Gene3D" id="3.40.50.410">
    <property type="entry name" value="von Willebrand factor, type A domain"/>
    <property type="match status" value="1"/>
</dbReference>
<evidence type="ECO:0000313" key="9">
    <source>
        <dbReference type="Proteomes" id="UP001642484"/>
    </source>
</evidence>
<dbReference type="PROSITE" id="PS51158">
    <property type="entry name" value="ALPHA_KINASE"/>
    <property type="match status" value="1"/>
</dbReference>
<dbReference type="InterPro" id="IPR004166">
    <property type="entry name" value="a-kinase_dom"/>
</dbReference>
<evidence type="ECO:0000259" key="7">
    <source>
        <dbReference type="PROSITE" id="PS51158"/>
    </source>
</evidence>
<dbReference type="CDD" id="cd00198">
    <property type="entry name" value="vWFA"/>
    <property type="match status" value="1"/>
</dbReference>
<dbReference type="Pfam" id="PF13519">
    <property type="entry name" value="VWA_2"/>
    <property type="match status" value="1"/>
</dbReference>
<feature type="domain" description="Alpha-type protein kinase" evidence="7">
    <location>
        <begin position="418"/>
        <end position="594"/>
    </location>
</feature>
<dbReference type="InterPro" id="IPR051852">
    <property type="entry name" value="Alpha-type_PK"/>
</dbReference>